<evidence type="ECO:0000256" key="2">
    <source>
        <dbReference type="ARBA" id="ARBA00005297"/>
    </source>
</evidence>
<dbReference type="Proteomes" id="UP000093391">
    <property type="component" value="Chromosome"/>
</dbReference>
<evidence type="ECO:0000256" key="1">
    <source>
        <dbReference type="ARBA" id="ARBA00000799"/>
    </source>
</evidence>
<sequence length="410" mass="45456">MLATEIDAFKNVIGIKREELFVENLAGFVFASPTGMISSKKIIQNIDFCRNQDLNFLQQQQTWLDQAKQQLQDQIKACSNTELIIVGSLAFDTRDLPELSIAEAKNTYLADAAKGEHNNAFHLGSVEAKLLPQHAEYVGGVQKLVDLMQNTALKKAVLARVVDLTVTEKINILQLFYRLYQANPEGYTFAYAQNPTHHGWFMGASPELLVAKQNANVFSQPVAGTLIRSEDATEDKLQAERLLASSKDQSEHRLVIESIADLLTPFCKELHIPKKPSLIKTQTLWHLATSIQGKLKDPELHVFDLVSVLHPTPAVCGAPAQLARALISELEPFQRNLFAGTMGWSDAYGNGAWSVNVRCGRIHDQFARLYAGAGIVEASKPELELDETAAKFKTMLNALGLNTEQLIFTE</sequence>
<name>A0A1B2M0U5_9GAMM</name>
<comment type="similarity">
    <text evidence="2">Belongs to the isochorismate synthase family.</text>
</comment>
<dbReference type="AlphaFoldDB" id="A0A1B2M0U5"/>
<evidence type="ECO:0000256" key="3">
    <source>
        <dbReference type="ARBA" id="ARBA00012824"/>
    </source>
</evidence>
<dbReference type="EC" id="5.4.4.2" evidence="3"/>
<dbReference type="InterPro" id="IPR005801">
    <property type="entry name" value="ADC_synthase"/>
</dbReference>
<dbReference type="GO" id="GO:0008909">
    <property type="term" value="F:isochorismate synthase activity"/>
    <property type="evidence" value="ECO:0007669"/>
    <property type="project" value="UniProtKB-EC"/>
</dbReference>
<proteinExistence type="inferred from homology"/>
<evidence type="ECO:0000256" key="4">
    <source>
        <dbReference type="ARBA" id="ARBA00023235"/>
    </source>
</evidence>
<feature type="domain" description="Chorismate-utilising enzyme C-terminal" evidence="6">
    <location>
        <begin position="134"/>
        <end position="391"/>
    </location>
</feature>
<dbReference type="Pfam" id="PF00425">
    <property type="entry name" value="Chorismate_bind"/>
    <property type="match status" value="1"/>
</dbReference>
<evidence type="ECO:0000313" key="7">
    <source>
        <dbReference type="EMBL" id="AOA58795.1"/>
    </source>
</evidence>
<dbReference type="OrthoDB" id="9806579at2"/>
<dbReference type="PANTHER" id="PTHR42839">
    <property type="entry name" value="ISOCHORISMATE SYNTHASE ENTC"/>
    <property type="match status" value="1"/>
</dbReference>
<dbReference type="InterPro" id="IPR004561">
    <property type="entry name" value="IsoChor_synthase"/>
</dbReference>
<dbReference type="Gene3D" id="3.60.120.10">
    <property type="entry name" value="Anthranilate synthase"/>
    <property type="match status" value="1"/>
</dbReference>
<dbReference type="KEGG" id="ala:BFG52_10840"/>
<dbReference type="EMBL" id="CP016895">
    <property type="protein sequence ID" value="AOA58795.1"/>
    <property type="molecule type" value="Genomic_DNA"/>
</dbReference>
<dbReference type="SUPFAM" id="SSF56322">
    <property type="entry name" value="ADC synthase"/>
    <property type="match status" value="1"/>
</dbReference>
<reference evidence="7 8" key="1">
    <citation type="submission" date="2016-08" db="EMBL/GenBank/DDBJ databases">
        <authorList>
            <person name="Seilhamer J.J."/>
        </authorList>
    </citation>
    <scope>NUCLEOTIDE SEQUENCE [LARGE SCALE GENOMIC DNA]</scope>
    <source>
        <strain evidence="7 8">BRTC-1</strain>
    </source>
</reference>
<dbReference type="PANTHER" id="PTHR42839:SF2">
    <property type="entry name" value="ISOCHORISMATE SYNTHASE ENTC"/>
    <property type="match status" value="1"/>
</dbReference>
<evidence type="ECO:0000259" key="6">
    <source>
        <dbReference type="Pfam" id="PF00425"/>
    </source>
</evidence>
<dbReference type="GO" id="GO:0009697">
    <property type="term" value="P:salicylic acid biosynthetic process"/>
    <property type="evidence" value="ECO:0007669"/>
    <property type="project" value="TreeGrafter"/>
</dbReference>
<comment type="catalytic activity">
    <reaction evidence="1">
        <text>chorismate = isochorismate</text>
        <dbReference type="Rhea" id="RHEA:18985"/>
        <dbReference type="ChEBI" id="CHEBI:29748"/>
        <dbReference type="ChEBI" id="CHEBI:29780"/>
        <dbReference type="EC" id="5.4.4.2"/>
    </reaction>
</comment>
<evidence type="ECO:0000256" key="5">
    <source>
        <dbReference type="ARBA" id="ARBA00041564"/>
    </source>
</evidence>
<evidence type="ECO:0000313" key="8">
    <source>
        <dbReference type="Proteomes" id="UP000093391"/>
    </source>
</evidence>
<gene>
    <name evidence="7" type="ORF">BFG52_10840</name>
</gene>
<organism evidence="7 8">
    <name type="scientific">Acinetobacter larvae</name>
    <dbReference type="NCBI Taxonomy" id="1789224"/>
    <lineage>
        <taxon>Bacteria</taxon>
        <taxon>Pseudomonadati</taxon>
        <taxon>Pseudomonadota</taxon>
        <taxon>Gammaproteobacteria</taxon>
        <taxon>Moraxellales</taxon>
        <taxon>Moraxellaceae</taxon>
        <taxon>Acinetobacter</taxon>
    </lineage>
</organism>
<keyword evidence="8" id="KW-1185">Reference proteome</keyword>
<protein>
    <recommendedName>
        <fullName evidence="3">isochorismate synthase</fullName>
        <ecNumber evidence="3">5.4.4.2</ecNumber>
    </recommendedName>
    <alternativeName>
        <fullName evidence="5">Isochorismate mutase</fullName>
    </alternativeName>
</protein>
<accession>A0A1B2M0U5</accession>
<dbReference type="InterPro" id="IPR015890">
    <property type="entry name" value="Chorismate_C"/>
</dbReference>
<keyword evidence="4" id="KW-0413">Isomerase</keyword>
<dbReference type="RefSeq" id="WP_067555924.1">
    <property type="nucleotide sequence ID" value="NZ_CP016895.1"/>
</dbReference>
<dbReference type="NCBIfam" id="TIGR00543">
    <property type="entry name" value="isochor_syn"/>
    <property type="match status" value="1"/>
</dbReference>
<dbReference type="STRING" id="1789224.BFG52_10840"/>